<protein>
    <submittedName>
        <fullName evidence="1">Uncharacterized protein</fullName>
    </submittedName>
</protein>
<sequence>MNLCILGSSFLKSRLAANDLQVAIFEKMGLESWAFLRSMQSAILWEFSAQHLAAVFFNFRKVQELIPESEVLLDVSPGYAFFSCT</sequence>
<organism evidence="1 2">
    <name type="scientific">Trichonephila inaurata madagascariensis</name>
    <dbReference type="NCBI Taxonomy" id="2747483"/>
    <lineage>
        <taxon>Eukaryota</taxon>
        <taxon>Metazoa</taxon>
        <taxon>Ecdysozoa</taxon>
        <taxon>Arthropoda</taxon>
        <taxon>Chelicerata</taxon>
        <taxon>Arachnida</taxon>
        <taxon>Araneae</taxon>
        <taxon>Araneomorphae</taxon>
        <taxon>Entelegynae</taxon>
        <taxon>Araneoidea</taxon>
        <taxon>Nephilidae</taxon>
        <taxon>Trichonephila</taxon>
        <taxon>Trichonephila inaurata</taxon>
    </lineage>
</organism>
<keyword evidence="2" id="KW-1185">Reference proteome</keyword>
<evidence type="ECO:0000313" key="1">
    <source>
        <dbReference type="EMBL" id="GFY78110.1"/>
    </source>
</evidence>
<dbReference type="AlphaFoldDB" id="A0A8X7CTB5"/>
<reference evidence="1" key="1">
    <citation type="submission" date="2020-08" db="EMBL/GenBank/DDBJ databases">
        <title>Multicomponent nature underlies the extraordinary mechanical properties of spider dragline silk.</title>
        <authorList>
            <person name="Kono N."/>
            <person name="Nakamura H."/>
            <person name="Mori M."/>
            <person name="Yoshida Y."/>
            <person name="Ohtoshi R."/>
            <person name="Malay A.D."/>
            <person name="Moran D.A.P."/>
            <person name="Tomita M."/>
            <person name="Numata K."/>
            <person name="Arakawa K."/>
        </authorList>
    </citation>
    <scope>NUCLEOTIDE SEQUENCE</scope>
</reference>
<comment type="caution">
    <text evidence="1">The sequence shown here is derived from an EMBL/GenBank/DDBJ whole genome shotgun (WGS) entry which is preliminary data.</text>
</comment>
<dbReference type="EMBL" id="BMAV01022823">
    <property type="protein sequence ID" value="GFY78110.1"/>
    <property type="molecule type" value="Genomic_DNA"/>
</dbReference>
<proteinExistence type="predicted"/>
<dbReference type="Proteomes" id="UP000886998">
    <property type="component" value="Unassembled WGS sequence"/>
</dbReference>
<name>A0A8X7CTB5_9ARAC</name>
<evidence type="ECO:0000313" key="2">
    <source>
        <dbReference type="Proteomes" id="UP000886998"/>
    </source>
</evidence>
<accession>A0A8X7CTB5</accession>
<gene>
    <name evidence="1" type="ORF">TNIN_339911</name>
</gene>